<keyword evidence="7 9" id="KW-0687">Ribonucleoprotein</keyword>
<keyword evidence="13" id="KW-1185">Reference proteome</keyword>
<evidence type="ECO:0000256" key="6">
    <source>
        <dbReference type="ARBA" id="ARBA00023135"/>
    </source>
</evidence>
<keyword evidence="5 9" id="KW-0694">RNA-binding</keyword>
<dbReference type="GO" id="GO:0005829">
    <property type="term" value="C:cytosol"/>
    <property type="evidence" value="ECO:0007669"/>
    <property type="project" value="UniProtKB-ARBA"/>
</dbReference>
<evidence type="ECO:0000256" key="1">
    <source>
        <dbReference type="ARBA" id="ARBA00004496"/>
    </source>
</evidence>
<evidence type="ECO:0000313" key="13">
    <source>
        <dbReference type="Proteomes" id="UP000053097"/>
    </source>
</evidence>
<dbReference type="InterPro" id="IPR039914">
    <property type="entry name" value="SRP9-like"/>
</dbReference>
<reference evidence="11 13" key="1">
    <citation type="journal article" date="2014" name="Curr. Biol.">
        <title>The genome of the clonal raider ant Cerapachys biroi.</title>
        <authorList>
            <person name="Oxley P.R."/>
            <person name="Ji L."/>
            <person name="Fetter-Pruneda I."/>
            <person name="McKenzie S.K."/>
            <person name="Li C."/>
            <person name="Hu H."/>
            <person name="Zhang G."/>
            <person name="Kronauer D.J."/>
        </authorList>
    </citation>
    <scope>NUCLEOTIDE SEQUENCE [LARGE SCALE GENOMIC DNA]</scope>
</reference>
<dbReference type="GO" id="GO:0008312">
    <property type="term" value="F:7S RNA binding"/>
    <property type="evidence" value="ECO:0007669"/>
    <property type="project" value="InterPro"/>
</dbReference>
<sequence length="78" mass="9385">MTYLSSWEEFEKGAERLYLQDPINTRYTMKYCHNKGVLCLKLTDNRRCLQYRTEIAQDLKKMEKFIGNLMRHMASKDS</sequence>
<dbReference type="EMBL" id="QOIP01000006">
    <property type="protein sequence ID" value="RLU21255.1"/>
    <property type="molecule type" value="Genomic_DNA"/>
</dbReference>
<reference evidence="12" key="3">
    <citation type="submission" date="2018-07" db="EMBL/GenBank/DDBJ databases">
        <authorList>
            <person name="Mckenzie S.K."/>
            <person name="Kronauer D.J.C."/>
        </authorList>
    </citation>
    <scope>NUCLEOTIDE SEQUENCE</scope>
    <source>
        <strain evidence="12">Clonal line C1</strain>
    </source>
</reference>
<dbReference type="Gene3D" id="3.30.720.10">
    <property type="entry name" value="Signal recognition particle alu RNA binding heterodimer, srp9/1"/>
    <property type="match status" value="1"/>
</dbReference>
<keyword evidence="4 9" id="KW-0963">Cytoplasm</keyword>
<proteinExistence type="inferred from homology"/>
<dbReference type="AlphaFoldDB" id="A0A026X5A3"/>
<dbReference type="Proteomes" id="UP000053097">
    <property type="component" value="Unassembled WGS sequence"/>
</dbReference>
<evidence type="ECO:0000256" key="3">
    <source>
        <dbReference type="ARBA" id="ARBA00020414"/>
    </source>
</evidence>
<evidence type="ECO:0000259" key="10">
    <source>
        <dbReference type="Pfam" id="PF05486"/>
    </source>
</evidence>
<dbReference type="InterPro" id="IPR009018">
    <property type="entry name" value="Signal_recog_particle_SRP9/14"/>
</dbReference>
<dbReference type="FunFam" id="3.30.720.10:FF:000001">
    <property type="entry name" value="Signal recognition particle 9 kDa protein"/>
    <property type="match status" value="1"/>
</dbReference>
<dbReference type="GO" id="GO:0005786">
    <property type="term" value="C:signal recognition particle, endoplasmic reticulum targeting"/>
    <property type="evidence" value="ECO:0007669"/>
    <property type="project" value="UniProtKB-KW"/>
</dbReference>
<evidence type="ECO:0000256" key="5">
    <source>
        <dbReference type="ARBA" id="ARBA00022884"/>
    </source>
</evidence>
<evidence type="ECO:0000313" key="14">
    <source>
        <dbReference type="Proteomes" id="UP000279307"/>
    </source>
</evidence>
<reference evidence="12 14" key="2">
    <citation type="journal article" date="2018" name="Genome Res.">
        <title>The genomic architecture and molecular evolution of ant odorant receptors.</title>
        <authorList>
            <person name="McKenzie S.K."/>
            <person name="Kronauer D.J.C."/>
        </authorList>
    </citation>
    <scope>NUCLEOTIDE SEQUENCE [LARGE SCALE GENOMIC DNA]</scope>
    <source>
        <strain evidence="12">Clonal line C1</strain>
    </source>
</reference>
<comment type="subcellular location">
    <subcellularLocation>
        <location evidence="1 9">Cytoplasm</location>
    </subcellularLocation>
</comment>
<dbReference type="STRING" id="2015173.A0A026X5A3"/>
<dbReference type="EMBL" id="KK107020">
    <property type="protein sequence ID" value="EZA62594.1"/>
    <property type="molecule type" value="Genomic_DNA"/>
</dbReference>
<evidence type="ECO:0000256" key="8">
    <source>
        <dbReference type="ARBA" id="ARBA00045462"/>
    </source>
</evidence>
<comment type="similarity">
    <text evidence="2 9">Belongs to the SRP9 family.</text>
</comment>
<keyword evidence="6 9" id="KW-0733">Signal recognition particle</keyword>
<accession>A0A026X5A3</accession>
<name>A0A026X5A3_OOCBI</name>
<dbReference type="GO" id="GO:0006614">
    <property type="term" value="P:SRP-dependent cotranslational protein targeting to membrane"/>
    <property type="evidence" value="ECO:0007669"/>
    <property type="project" value="InterPro"/>
</dbReference>
<evidence type="ECO:0000256" key="2">
    <source>
        <dbReference type="ARBA" id="ARBA00009193"/>
    </source>
</evidence>
<dbReference type="Proteomes" id="UP000279307">
    <property type="component" value="Chromosome 6"/>
</dbReference>
<dbReference type="GO" id="GO:0045900">
    <property type="term" value="P:negative regulation of translational elongation"/>
    <property type="evidence" value="ECO:0007669"/>
    <property type="project" value="InterPro"/>
</dbReference>
<dbReference type="InterPro" id="IPR008832">
    <property type="entry name" value="SRP9"/>
</dbReference>
<gene>
    <name evidence="12" type="ORF">DMN91_005628</name>
    <name evidence="11" type="ORF">X777_10224</name>
</gene>
<dbReference type="PANTHER" id="PTHR12834">
    <property type="entry name" value="SIGNAL RECOGNITION PARTICLE 9 KDA PROTEIN"/>
    <property type="match status" value="1"/>
</dbReference>
<dbReference type="PIRSF" id="PIRSF017029">
    <property type="entry name" value="Signal_recog_particle_SRP9"/>
    <property type="match status" value="1"/>
</dbReference>
<evidence type="ECO:0000256" key="7">
    <source>
        <dbReference type="ARBA" id="ARBA00023274"/>
    </source>
</evidence>
<dbReference type="PANTHER" id="PTHR12834:SF12">
    <property type="entry name" value="SIGNAL RECOGNITION PARTICLE 9 KDA PROTEIN"/>
    <property type="match status" value="1"/>
</dbReference>
<protein>
    <recommendedName>
        <fullName evidence="3 9">Signal recognition particle 9 kDa protein</fullName>
        <shortName evidence="9">SRP9</shortName>
    </recommendedName>
</protein>
<evidence type="ECO:0000313" key="11">
    <source>
        <dbReference type="EMBL" id="EZA62594.1"/>
    </source>
</evidence>
<feature type="domain" description="SRP9" evidence="10">
    <location>
        <begin position="4"/>
        <end position="73"/>
    </location>
</feature>
<dbReference type="Pfam" id="PF05486">
    <property type="entry name" value="SRP9-21"/>
    <property type="match status" value="1"/>
</dbReference>
<evidence type="ECO:0000256" key="4">
    <source>
        <dbReference type="ARBA" id="ARBA00022490"/>
    </source>
</evidence>
<organism evidence="11 13">
    <name type="scientific">Ooceraea biroi</name>
    <name type="common">Clonal raider ant</name>
    <name type="synonym">Cerapachys biroi</name>
    <dbReference type="NCBI Taxonomy" id="2015173"/>
    <lineage>
        <taxon>Eukaryota</taxon>
        <taxon>Metazoa</taxon>
        <taxon>Ecdysozoa</taxon>
        <taxon>Arthropoda</taxon>
        <taxon>Hexapoda</taxon>
        <taxon>Insecta</taxon>
        <taxon>Pterygota</taxon>
        <taxon>Neoptera</taxon>
        <taxon>Endopterygota</taxon>
        <taxon>Hymenoptera</taxon>
        <taxon>Apocrita</taxon>
        <taxon>Aculeata</taxon>
        <taxon>Formicoidea</taxon>
        <taxon>Formicidae</taxon>
        <taxon>Dorylinae</taxon>
        <taxon>Ooceraea</taxon>
    </lineage>
</organism>
<dbReference type="InterPro" id="IPR039432">
    <property type="entry name" value="SRP9_dom"/>
</dbReference>
<dbReference type="OMA" id="DPMKVRF"/>
<evidence type="ECO:0000313" key="12">
    <source>
        <dbReference type="EMBL" id="RLU21255.1"/>
    </source>
</evidence>
<comment type="function">
    <text evidence="8 9">Component of the signal recognition particle (SRP) complex, a ribonucleoprotein complex that mediates the cotranslational targeting of secretory and membrane proteins to the endoplasmic reticulum (ER). SRP9 together with SRP14 and the Alu portion of the SRP RNA, constitutes the elongation arrest domain of SRP. The complex of SRP9 and SRP14 is required for SRP RNA binding.</text>
</comment>
<dbReference type="SUPFAM" id="SSF54762">
    <property type="entry name" value="Signal recognition particle alu RNA binding heterodimer, SRP9/14"/>
    <property type="match status" value="1"/>
</dbReference>
<evidence type="ECO:0000256" key="9">
    <source>
        <dbReference type="PIRNR" id="PIRNR017029"/>
    </source>
</evidence>
<dbReference type="OrthoDB" id="360923at2759"/>